<dbReference type="Proteomes" id="UP000627573">
    <property type="component" value="Unassembled WGS sequence"/>
</dbReference>
<keyword evidence="2" id="KW-1185">Reference proteome</keyword>
<comment type="caution">
    <text evidence="1">The sequence shown here is derived from an EMBL/GenBank/DDBJ whole genome shotgun (WGS) entry which is preliminary data.</text>
</comment>
<dbReference type="AlphaFoldDB" id="A0A8I1D6Q0"/>
<name>A0A8I1D6Q0_RHOER</name>
<organism evidence="1 2">
    <name type="scientific">Rhodococcus erythropolis</name>
    <name type="common">Arthrobacter picolinophilus</name>
    <dbReference type="NCBI Taxonomy" id="1833"/>
    <lineage>
        <taxon>Bacteria</taxon>
        <taxon>Bacillati</taxon>
        <taxon>Actinomycetota</taxon>
        <taxon>Actinomycetes</taxon>
        <taxon>Mycobacteriales</taxon>
        <taxon>Nocardiaceae</taxon>
        <taxon>Rhodococcus</taxon>
        <taxon>Rhodococcus erythropolis group</taxon>
    </lineage>
</organism>
<proteinExistence type="predicted"/>
<reference evidence="1 2" key="1">
    <citation type="submission" date="2020-12" db="EMBL/GenBank/DDBJ databases">
        <title>Draft genome sequence of furan degrading bacterial strain FUR100.</title>
        <authorList>
            <person name="Woiski C."/>
        </authorList>
    </citation>
    <scope>NUCLEOTIDE SEQUENCE [LARGE SCALE GENOMIC DNA]</scope>
    <source>
        <strain evidence="1 2">FUR100</strain>
    </source>
</reference>
<dbReference type="EMBL" id="JAECSB010000037">
    <property type="protein sequence ID" value="MBH5143477.1"/>
    <property type="molecule type" value="Genomic_DNA"/>
</dbReference>
<dbReference type="RefSeq" id="WP_197941054.1">
    <property type="nucleotide sequence ID" value="NZ_JAECSB010000037.1"/>
</dbReference>
<protein>
    <submittedName>
        <fullName evidence="1">Uncharacterized protein</fullName>
    </submittedName>
</protein>
<evidence type="ECO:0000313" key="1">
    <source>
        <dbReference type="EMBL" id="MBH5143477.1"/>
    </source>
</evidence>
<accession>A0A8I1D6Q0</accession>
<evidence type="ECO:0000313" key="2">
    <source>
        <dbReference type="Proteomes" id="UP000627573"/>
    </source>
</evidence>
<gene>
    <name evidence="1" type="ORF">I3517_12695</name>
</gene>
<sequence length="148" mass="16500">MTLLTLHTDRLDRLTPSRVNDGYRLVGHWLLQKAVDAEVITWDKAVWGHLDFGVEPADRGDLRPRELVISYMVSKDGPTITGGIFADLPENWNELTTEEEEDVPASFPDPTQQPGEFLALVVDELNQLHASTERLVAAWPGNTGTPLI</sequence>